<dbReference type="InterPro" id="IPR016186">
    <property type="entry name" value="C-type_lectin-like/link_sf"/>
</dbReference>
<evidence type="ECO:0000256" key="2">
    <source>
        <dbReference type="PROSITE-ProRule" id="PRU00124"/>
    </source>
</evidence>
<comment type="caution">
    <text evidence="2">Lacks conserved residue(s) required for the propagation of feature annotation.</text>
</comment>
<reference evidence="5" key="1">
    <citation type="submission" date="2022-10" db="EMBL/GenBank/DDBJ databases">
        <title>Genome assembly of Pristionchus species.</title>
        <authorList>
            <person name="Yoshida K."/>
            <person name="Sommer R.J."/>
        </authorList>
    </citation>
    <scope>NUCLEOTIDE SEQUENCE [LARGE SCALE GENOMIC DNA]</scope>
    <source>
        <strain evidence="5">RS5460</strain>
    </source>
</reference>
<dbReference type="Pfam" id="PF00057">
    <property type="entry name" value="Ldl_recept_a"/>
    <property type="match status" value="1"/>
</dbReference>
<evidence type="ECO:0000313" key="5">
    <source>
        <dbReference type="Proteomes" id="UP001328107"/>
    </source>
</evidence>
<gene>
    <name evidence="4" type="ORF">PMAYCL1PPCAC_10930</name>
</gene>
<sequence>GWTTFGSRCVHFSDKFVPWFEATDICKREYSGSIPLSEQNWLALREITPGNRLVWTGLESDSTSTLLDNGMLTSIYTPAWSDNDPARKPEGQCVAMELFPLEDKSHGWTYKSCDAQLPVACETFACIGDEFRCADNSQCIPRPFVGDGVRDCQDGSDEPSK</sequence>
<dbReference type="PROSITE" id="PS50068">
    <property type="entry name" value="LDLRA_2"/>
    <property type="match status" value="1"/>
</dbReference>
<accession>A0AAN4ZNA8</accession>
<comment type="caution">
    <text evidence="4">The sequence shown here is derived from an EMBL/GenBank/DDBJ whole genome shotgun (WGS) entry which is preliminary data.</text>
</comment>
<dbReference type="InterPro" id="IPR002172">
    <property type="entry name" value="LDrepeatLR_classA_rpt"/>
</dbReference>
<dbReference type="Gene3D" id="4.10.400.10">
    <property type="entry name" value="Low-density Lipoprotein Receptor"/>
    <property type="match status" value="1"/>
</dbReference>
<proteinExistence type="predicted"/>
<dbReference type="InterPro" id="IPR016187">
    <property type="entry name" value="CTDL_fold"/>
</dbReference>
<dbReference type="Gene3D" id="3.10.100.10">
    <property type="entry name" value="Mannose-Binding Protein A, subunit A"/>
    <property type="match status" value="1"/>
</dbReference>
<feature type="non-terminal residue" evidence="4">
    <location>
        <position position="161"/>
    </location>
</feature>
<dbReference type="SMART" id="SM00192">
    <property type="entry name" value="LDLa"/>
    <property type="match status" value="1"/>
</dbReference>
<dbReference type="EMBL" id="BTRK01000003">
    <property type="protein sequence ID" value="GMR40735.1"/>
    <property type="molecule type" value="Genomic_DNA"/>
</dbReference>
<feature type="domain" description="C-type lectin" evidence="3">
    <location>
        <begin position="5"/>
        <end position="122"/>
    </location>
</feature>
<protein>
    <recommendedName>
        <fullName evidence="3">C-type lectin domain-containing protein</fullName>
    </recommendedName>
</protein>
<keyword evidence="5" id="KW-1185">Reference proteome</keyword>
<dbReference type="InterPro" id="IPR001304">
    <property type="entry name" value="C-type_lectin-like"/>
</dbReference>
<dbReference type="AlphaFoldDB" id="A0AAN4ZNA8"/>
<name>A0AAN4ZNA8_9BILA</name>
<dbReference type="InterPro" id="IPR036055">
    <property type="entry name" value="LDL_receptor-like_sf"/>
</dbReference>
<dbReference type="SUPFAM" id="SSF57424">
    <property type="entry name" value="LDL receptor-like module"/>
    <property type="match status" value="1"/>
</dbReference>
<organism evidence="4 5">
    <name type="scientific">Pristionchus mayeri</name>
    <dbReference type="NCBI Taxonomy" id="1317129"/>
    <lineage>
        <taxon>Eukaryota</taxon>
        <taxon>Metazoa</taxon>
        <taxon>Ecdysozoa</taxon>
        <taxon>Nematoda</taxon>
        <taxon>Chromadorea</taxon>
        <taxon>Rhabditida</taxon>
        <taxon>Rhabditina</taxon>
        <taxon>Diplogasteromorpha</taxon>
        <taxon>Diplogasteroidea</taxon>
        <taxon>Neodiplogasteridae</taxon>
        <taxon>Pristionchus</taxon>
    </lineage>
</organism>
<dbReference type="SUPFAM" id="SSF56436">
    <property type="entry name" value="C-type lectin-like"/>
    <property type="match status" value="1"/>
</dbReference>
<dbReference type="CDD" id="cd00037">
    <property type="entry name" value="CLECT"/>
    <property type="match status" value="1"/>
</dbReference>
<evidence type="ECO:0000313" key="4">
    <source>
        <dbReference type="EMBL" id="GMR40735.1"/>
    </source>
</evidence>
<evidence type="ECO:0000256" key="1">
    <source>
        <dbReference type="ARBA" id="ARBA00023157"/>
    </source>
</evidence>
<dbReference type="CDD" id="cd00112">
    <property type="entry name" value="LDLa"/>
    <property type="match status" value="1"/>
</dbReference>
<dbReference type="PROSITE" id="PS50041">
    <property type="entry name" value="C_TYPE_LECTIN_2"/>
    <property type="match status" value="1"/>
</dbReference>
<keyword evidence="1" id="KW-1015">Disulfide bond</keyword>
<dbReference type="Proteomes" id="UP001328107">
    <property type="component" value="Unassembled WGS sequence"/>
</dbReference>
<dbReference type="Pfam" id="PF00059">
    <property type="entry name" value="Lectin_C"/>
    <property type="match status" value="1"/>
</dbReference>
<feature type="non-terminal residue" evidence="4">
    <location>
        <position position="1"/>
    </location>
</feature>
<evidence type="ECO:0000259" key="3">
    <source>
        <dbReference type="PROSITE" id="PS50041"/>
    </source>
</evidence>